<feature type="transmembrane region" description="Helical" evidence="1">
    <location>
        <begin position="61"/>
        <end position="80"/>
    </location>
</feature>
<accession>A0ABW5RZJ3</accession>
<evidence type="ECO:0000256" key="1">
    <source>
        <dbReference type="SAM" id="Phobius"/>
    </source>
</evidence>
<sequence length="118" mass="13342">MGRSLDAWLSWNATYHRINYIVPMQRKMMDTDYGNLESPEGQNKLEKAHQATNGNRKRTEAIIMALVSLAANMFGIIFYGGVLATLNSLVIVFLLITALGGFLFSRHAQVYEHLHKDD</sequence>
<keyword evidence="1" id="KW-0812">Transmembrane</keyword>
<organism evidence="2 3">
    <name type="scientific">Sporolactobacillus shoreicorticis</name>
    <dbReference type="NCBI Taxonomy" id="1923877"/>
    <lineage>
        <taxon>Bacteria</taxon>
        <taxon>Bacillati</taxon>
        <taxon>Bacillota</taxon>
        <taxon>Bacilli</taxon>
        <taxon>Bacillales</taxon>
        <taxon>Sporolactobacillaceae</taxon>
        <taxon>Sporolactobacillus</taxon>
    </lineage>
</organism>
<comment type="caution">
    <text evidence="2">The sequence shown here is derived from an EMBL/GenBank/DDBJ whole genome shotgun (WGS) entry which is preliminary data.</text>
</comment>
<protein>
    <submittedName>
        <fullName evidence="2">Uncharacterized protein</fullName>
    </submittedName>
</protein>
<keyword evidence="3" id="KW-1185">Reference proteome</keyword>
<name>A0ABW5RZJ3_9BACL</name>
<dbReference type="EMBL" id="JBHUMQ010000001">
    <property type="protein sequence ID" value="MFD2692189.1"/>
    <property type="molecule type" value="Genomic_DNA"/>
</dbReference>
<gene>
    <name evidence="2" type="ORF">ACFSUE_00810</name>
</gene>
<feature type="transmembrane region" description="Helical" evidence="1">
    <location>
        <begin position="86"/>
        <end position="104"/>
    </location>
</feature>
<keyword evidence="1" id="KW-1133">Transmembrane helix</keyword>
<evidence type="ECO:0000313" key="2">
    <source>
        <dbReference type="EMBL" id="MFD2692189.1"/>
    </source>
</evidence>
<dbReference type="Proteomes" id="UP001597399">
    <property type="component" value="Unassembled WGS sequence"/>
</dbReference>
<reference evidence="3" key="1">
    <citation type="journal article" date="2019" name="Int. J. Syst. Evol. Microbiol.">
        <title>The Global Catalogue of Microorganisms (GCM) 10K type strain sequencing project: providing services to taxonomists for standard genome sequencing and annotation.</title>
        <authorList>
            <consortium name="The Broad Institute Genomics Platform"/>
            <consortium name="The Broad Institute Genome Sequencing Center for Infectious Disease"/>
            <person name="Wu L."/>
            <person name="Ma J."/>
        </authorList>
    </citation>
    <scope>NUCLEOTIDE SEQUENCE [LARGE SCALE GENOMIC DNA]</scope>
    <source>
        <strain evidence="3">TISTR 2466</strain>
    </source>
</reference>
<keyword evidence="1" id="KW-0472">Membrane</keyword>
<proteinExistence type="predicted"/>
<evidence type="ECO:0000313" key="3">
    <source>
        <dbReference type="Proteomes" id="UP001597399"/>
    </source>
</evidence>